<dbReference type="RefSeq" id="WP_274112387.1">
    <property type="nucleotide sequence ID" value="NZ_JAPCKI010000011.1"/>
</dbReference>
<dbReference type="InterPro" id="IPR005064">
    <property type="entry name" value="BUG"/>
</dbReference>
<evidence type="ECO:0000313" key="2">
    <source>
        <dbReference type="EMBL" id="MDD2179283.1"/>
    </source>
</evidence>
<organism evidence="2 3">
    <name type="scientific">Acidovorax benzenivorans</name>
    <dbReference type="NCBI Taxonomy" id="2987520"/>
    <lineage>
        <taxon>Bacteria</taxon>
        <taxon>Pseudomonadati</taxon>
        <taxon>Pseudomonadota</taxon>
        <taxon>Betaproteobacteria</taxon>
        <taxon>Burkholderiales</taxon>
        <taxon>Comamonadaceae</taxon>
        <taxon>Acidovorax</taxon>
    </lineage>
</organism>
<keyword evidence="3" id="KW-1185">Reference proteome</keyword>
<dbReference type="Pfam" id="PF03401">
    <property type="entry name" value="TctC"/>
    <property type="match status" value="1"/>
</dbReference>
<dbReference type="SUPFAM" id="SSF53850">
    <property type="entry name" value="Periplasmic binding protein-like II"/>
    <property type="match status" value="1"/>
</dbReference>
<evidence type="ECO:0000313" key="3">
    <source>
        <dbReference type="Proteomes" id="UP001148932"/>
    </source>
</evidence>
<comment type="similarity">
    <text evidence="1">Belongs to the UPF0065 (bug) family.</text>
</comment>
<dbReference type="PIRSF" id="PIRSF017082">
    <property type="entry name" value="YflP"/>
    <property type="match status" value="1"/>
</dbReference>
<reference evidence="2" key="1">
    <citation type="submission" date="2022-10" db="EMBL/GenBank/DDBJ databases">
        <title>Description of microaerobic benzene degrading bacteria.</title>
        <authorList>
            <person name="Bedics A."/>
            <person name="Tancsics A."/>
            <person name="Banerjee S."/>
        </authorList>
    </citation>
    <scope>NUCLEOTIDE SEQUENCE</scope>
    <source>
        <strain evidence="2">D2M1</strain>
    </source>
</reference>
<evidence type="ECO:0000256" key="1">
    <source>
        <dbReference type="ARBA" id="ARBA00006987"/>
    </source>
</evidence>
<name>A0ABT5S001_9BURK</name>
<dbReference type="InterPro" id="IPR042100">
    <property type="entry name" value="Bug_dom1"/>
</dbReference>
<protein>
    <submittedName>
        <fullName evidence="2">Tripartite tricarboxylate transporter substrate-binding protein</fullName>
    </submittedName>
</protein>
<dbReference type="Gene3D" id="3.40.190.150">
    <property type="entry name" value="Bordetella uptake gene, domain 1"/>
    <property type="match status" value="1"/>
</dbReference>
<sequence length="324" mass="33923">MKRLLLLRLLTILSVTICFTVKAQLHTYPSKAIKIIVPFAPGTATDTLARLAGQHLSAALKQPVIVENKAGANGLIGAESVAKSAPDGYTLLFTTNTTQAANPGLMKSLPYNPAIDFSPISMIGKGSFVLAALPSAPFGTLPQLIAYAKAHPGEVSYATANSSGIVAGAMLGSSADLKWVHVPYKSGPGAIADTLSGQVSTIFVDLQSALPYLRSGKLKGIAQTSAKAHPNLPEIPVLSSAPNMSGFDLSYWMAAYVPAGTPSSVVSVLNREIVKFAQRREVVDRFAVLGFSVLSSSPAELGQFTASETLKWKSMIDAAGLVPE</sequence>
<dbReference type="Gene3D" id="3.40.190.10">
    <property type="entry name" value="Periplasmic binding protein-like II"/>
    <property type="match status" value="1"/>
</dbReference>
<dbReference type="EMBL" id="JAPCKI010000011">
    <property type="protein sequence ID" value="MDD2179283.1"/>
    <property type="molecule type" value="Genomic_DNA"/>
</dbReference>
<dbReference type="PANTHER" id="PTHR42928:SF5">
    <property type="entry name" value="BLR1237 PROTEIN"/>
    <property type="match status" value="1"/>
</dbReference>
<proteinExistence type="inferred from homology"/>
<comment type="caution">
    <text evidence="2">The sequence shown here is derived from an EMBL/GenBank/DDBJ whole genome shotgun (WGS) entry which is preliminary data.</text>
</comment>
<accession>A0ABT5S001</accession>
<gene>
    <name evidence="2" type="ORF">OIN59_17750</name>
</gene>
<dbReference type="PANTHER" id="PTHR42928">
    <property type="entry name" value="TRICARBOXYLATE-BINDING PROTEIN"/>
    <property type="match status" value="1"/>
</dbReference>
<dbReference type="Proteomes" id="UP001148932">
    <property type="component" value="Unassembled WGS sequence"/>
</dbReference>